<organism evidence="6 7">
    <name type="scientific">Paenibacillus thiaminolyticus</name>
    <name type="common">Bacillus thiaminolyticus</name>
    <dbReference type="NCBI Taxonomy" id="49283"/>
    <lineage>
        <taxon>Bacteria</taxon>
        <taxon>Bacillati</taxon>
        <taxon>Bacillota</taxon>
        <taxon>Bacilli</taxon>
        <taxon>Bacillales</taxon>
        <taxon>Paenibacillaceae</taxon>
        <taxon>Paenibacillus</taxon>
    </lineage>
</organism>
<dbReference type="PANTHER" id="PTHR47504">
    <property type="entry name" value="RIGHT ORIGIN-BINDING PROTEIN"/>
    <property type="match status" value="1"/>
</dbReference>
<dbReference type="InterPro" id="IPR009057">
    <property type="entry name" value="Homeodomain-like_sf"/>
</dbReference>
<dbReference type="SMART" id="SM00342">
    <property type="entry name" value="HTH_ARAC"/>
    <property type="match status" value="1"/>
</dbReference>
<dbReference type="RefSeq" id="WP_087441067.1">
    <property type="nucleotide sequence ID" value="NZ_CABMNB010000013.1"/>
</dbReference>
<dbReference type="InterPro" id="IPR018062">
    <property type="entry name" value="HTH_AraC-typ_CS"/>
</dbReference>
<dbReference type="PANTHER" id="PTHR47504:SF5">
    <property type="entry name" value="RIGHT ORIGIN-BINDING PROTEIN"/>
    <property type="match status" value="1"/>
</dbReference>
<dbReference type="InterPro" id="IPR050959">
    <property type="entry name" value="MarA-like"/>
</dbReference>
<dbReference type="PROSITE" id="PS01124">
    <property type="entry name" value="HTH_ARAC_FAMILY_2"/>
    <property type="match status" value="1"/>
</dbReference>
<dbReference type="SUPFAM" id="SSF46689">
    <property type="entry name" value="Homeodomain-like"/>
    <property type="match status" value="2"/>
</dbReference>
<dbReference type="GO" id="GO:0003700">
    <property type="term" value="F:DNA-binding transcription factor activity"/>
    <property type="evidence" value="ECO:0007669"/>
    <property type="project" value="InterPro"/>
</dbReference>
<dbReference type="Proteomes" id="UP000315377">
    <property type="component" value="Chromosome"/>
</dbReference>
<dbReference type="InterPro" id="IPR010499">
    <property type="entry name" value="AraC_E-bd"/>
</dbReference>
<dbReference type="Gene3D" id="3.20.80.10">
    <property type="entry name" value="Regulatory factor, effector binding domain"/>
    <property type="match status" value="1"/>
</dbReference>
<dbReference type="EMBL" id="CP041405">
    <property type="protein sequence ID" value="QDM45081.1"/>
    <property type="molecule type" value="Genomic_DNA"/>
</dbReference>
<keyword evidence="1" id="KW-0805">Transcription regulation</keyword>
<keyword evidence="2" id="KW-0238">DNA-binding</keyword>
<dbReference type="SMART" id="SM00871">
    <property type="entry name" value="AraC_E_bind"/>
    <property type="match status" value="1"/>
</dbReference>
<proteinExistence type="predicted"/>
<evidence type="ECO:0000259" key="4">
    <source>
        <dbReference type="PROSITE" id="PS01124"/>
    </source>
</evidence>
<dbReference type="Pfam" id="PF12833">
    <property type="entry name" value="HTH_18"/>
    <property type="match status" value="1"/>
</dbReference>
<gene>
    <name evidence="6" type="ORF">FLT43_17545</name>
    <name evidence="5" type="ORF">M5W83_23075</name>
</gene>
<keyword evidence="3" id="KW-0804">Transcription</keyword>
<evidence type="ECO:0000313" key="6">
    <source>
        <dbReference type="EMBL" id="QDM45081.1"/>
    </source>
</evidence>
<dbReference type="Pfam" id="PF14526">
    <property type="entry name" value="Cass2"/>
    <property type="match status" value="1"/>
</dbReference>
<reference evidence="6 7" key="1">
    <citation type="submission" date="2019-07" db="EMBL/GenBank/DDBJ databases">
        <title>Paenibacillus thiaminolyticus NRRL B-4156.</title>
        <authorList>
            <person name="Hehnly C."/>
            <person name="Zhang L."/>
        </authorList>
    </citation>
    <scope>NUCLEOTIDE SEQUENCE [LARGE SCALE GENOMIC DNA]</scope>
    <source>
        <strain evidence="6 7">NRRL B-4156</strain>
    </source>
</reference>
<dbReference type="Gene3D" id="1.10.10.60">
    <property type="entry name" value="Homeodomain-like"/>
    <property type="match status" value="2"/>
</dbReference>
<dbReference type="InterPro" id="IPR011256">
    <property type="entry name" value="Reg_factor_effector_dom_sf"/>
</dbReference>
<feature type="domain" description="HTH araC/xylS-type" evidence="4">
    <location>
        <begin position="8"/>
        <end position="106"/>
    </location>
</feature>
<sequence>MNDYRRIQAAIEYIEERLQEELDIADIAAQAWYSPFHFQRMFRAISGFTVQEYIRKRRLSEAALALRSTGQSILDIALAYQYKSQEGFTRAFENCFGISPGKYRKADLASSRQDKINFIDDPSIRKGNDAMMKPIIADLPAKAIVGYAYRTSLNDDRHYAEIPGFYREFGESQRYARIPSPAAPNMAYGVSCEFEDSGEFTFVVGEEVQPGIDDGQLEPSYVHMQLPAGTYAEFKAYGPAHTVQKIRDYIYGTWLPQSNYDRREGPDVEVTDVMKSSYPDEMRIKIYIPICGRERQK</sequence>
<reference evidence="5 8" key="2">
    <citation type="submission" date="2022-05" db="EMBL/GenBank/DDBJ databases">
        <title>Genome Sequencing of Bee-Associated Microbes.</title>
        <authorList>
            <person name="Dunlap C."/>
        </authorList>
    </citation>
    <scope>NUCLEOTIDE SEQUENCE [LARGE SCALE GENOMIC DNA]</scope>
    <source>
        <strain evidence="5 8">NRRL B-14613</strain>
    </source>
</reference>
<dbReference type="SUPFAM" id="SSF55136">
    <property type="entry name" value="Probable bacterial effector-binding domain"/>
    <property type="match status" value="1"/>
</dbReference>
<dbReference type="GO" id="GO:0043565">
    <property type="term" value="F:sequence-specific DNA binding"/>
    <property type="evidence" value="ECO:0007669"/>
    <property type="project" value="InterPro"/>
</dbReference>
<dbReference type="EMBL" id="JAMDMM010000048">
    <property type="protein sequence ID" value="MCY9610043.1"/>
    <property type="molecule type" value="Genomic_DNA"/>
</dbReference>
<evidence type="ECO:0000256" key="1">
    <source>
        <dbReference type="ARBA" id="ARBA00023015"/>
    </source>
</evidence>
<dbReference type="Proteomes" id="UP001209276">
    <property type="component" value="Unassembled WGS sequence"/>
</dbReference>
<dbReference type="GeneID" id="76997765"/>
<dbReference type="InterPro" id="IPR018060">
    <property type="entry name" value="HTH_AraC"/>
</dbReference>
<evidence type="ECO:0000256" key="2">
    <source>
        <dbReference type="ARBA" id="ARBA00023125"/>
    </source>
</evidence>
<name>A0AAP9J1L8_PANTH</name>
<dbReference type="InterPro" id="IPR029441">
    <property type="entry name" value="Cass2"/>
</dbReference>
<dbReference type="PROSITE" id="PS00041">
    <property type="entry name" value="HTH_ARAC_FAMILY_1"/>
    <property type="match status" value="1"/>
</dbReference>
<protein>
    <submittedName>
        <fullName evidence="5">Effector binding domain-containing protein</fullName>
    </submittedName>
    <submittedName>
        <fullName evidence="6">Helix-turn-helix domain-containing protein</fullName>
    </submittedName>
</protein>
<evidence type="ECO:0000313" key="5">
    <source>
        <dbReference type="EMBL" id="MCY9610043.1"/>
    </source>
</evidence>
<evidence type="ECO:0000256" key="3">
    <source>
        <dbReference type="ARBA" id="ARBA00023163"/>
    </source>
</evidence>
<evidence type="ECO:0000313" key="8">
    <source>
        <dbReference type="Proteomes" id="UP001209276"/>
    </source>
</evidence>
<dbReference type="AlphaFoldDB" id="A0AAP9J1L8"/>
<keyword evidence="8" id="KW-1185">Reference proteome</keyword>
<evidence type="ECO:0000313" key="7">
    <source>
        <dbReference type="Proteomes" id="UP000315377"/>
    </source>
</evidence>
<accession>A0AAP9J1L8</accession>